<evidence type="ECO:0000313" key="2">
    <source>
        <dbReference type="Proteomes" id="UP000247346"/>
    </source>
</evidence>
<protein>
    <recommendedName>
        <fullName evidence="3">SMI1/KNR4 family protein</fullName>
    </recommendedName>
</protein>
<proteinExistence type="predicted"/>
<name>A0A2P5YZ18_9XANT</name>
<dbReference type="RefSeq" id="WP_010340836.1">
    <property type="nucleotide sequence ID" value="NZ_CP132343.1"/>
</dbReference>
<evidence type="ECO:0000313" key="1">
    <source>
        <dbReference type="EMBL" id="PPU80091.1"/>
    </source>
</evidence>
<dbReference type="Proteomes" id="UP000247346">
    <property type="component" value="Unassembled WGS sequence"/>
</dbReference>
<organism evidence="1 2">
    <name type="scientific">Xanthomonas sacchari</name>
    <dbReference type="NCBI Taxonomy" id="56458"/>
    <lineage>
        <taxon>Bacteria</taxon>
        <taxon>Pseudomonadati</taxon>
        <taxon>Pseudomonadota</taxon>
        <taxon>Gammaproteobacteria</taxon>
        <taxon>Lysobacterales</taxon>
        <taxon>Lysobacteraceae</taxon>
        <taxon>Xanthomonas</taxon>
    </lineage>
</organism>
<reference evidence="1 2" key="1">
    <citation type="submission" date="2016-08" db="EMBL/GenBank/DDBJ databases">
        <authorList>
            <person name="Seilhamer J.J."/>
        </authorList>
    </citation>
    <scope>NUCLEOTIDE SEQUENCE [LARGE SCALE GENOMIC DNA]</scope>
    <source>
        <strain evidence="1 2">CFBP4641</strain>
    </source>
</reference>
<sequence length="102" mass="11238">MEAWQPITVDELEALVADQLPGCSPAQQAAFARYRVPFYSVPFQRSFGLEQALVVAELPSGLLYYEDVEDGFEVGVLDADGILHDHGCNQLELTYALSRAGF</sequence>
<evidence type="ECO:0008006" key="3">
    <source>
        <dbReference type="Google" id="ProtNLM"/>
    </source>
</evidence>
<dbReference type="EMBL" id="MDEK01000022">
    <property type="protein sequence ID" value="PPU80091.1"/>
    <property type="molecule type" value="Genomic_DNA"/>
</dbReference>
<gene>
    <name evidence="1" type="ORF">XsacCFBP4641_19115</name>
</gene>
<dbReference type="GeneID" id="93877027"/>
<comment type="caution">
    <text evidence="1">The sequence shown here is derived from an EMBL/GenBank/DDBJ whole genome shotgun (WGS) entry which is preliminary data.</text>
</comment>
<dbReference type="AlphaFoldDB" id="A0A2P5YZ18"/>
<accession>A0A2P5YZ18</accession>
<dbReference type="OrthoDB" id="6892721at2"/>